<gene>
    <name evidence="1" type="ORF">LNKW23_15690</name>
</gene>
<accession>A0ABQ6LPG1</accession>
<proteinExistence type="predicted"/>
<keyword evidence="2" id="KW-1185">Reference proteome</keyword>
<comment type="caution">
    <text evidence="1">The sequence shown here is derived from an EMBL/GenBank/DDBJ whole genome shotgun (WGS) entry which is preliminary data.</text>
</comment>
<evidence type="ECO:0000313" key="1">
    <source>
        <dbReference type="EMBL" id="GMG82356.1"/>
    </source>
</evidence>
<evidence type="ECO:0000313" key="2">
    <source>
        <dbReference type="Proteomes" id="UP001239909"/>
    </source>
</evidence>
<sequence>MSDGGALPGGRVDLDVGVDGPHARAVQGLSGGMPVVAGPGAAIGPTTMSFGGAVDPADFGSAAAAAPDAVAFALPVSLLGGIVGTTDRRVATFTVPIPLGAMPGDCPWRSAACWALRRCRMFRCCKALR</sequence>
<reference evidence="1 2" key="1">
    <citation type="submission" date="2023-04" db="EMBL/GenBank/DDBJ databases">
        <title>Marinoamorphus aggregata gen. nov., sp. Nov., isolate from tissue of brittle star Ophioplocus japonicus.</title>
        <authorList>
            <person name="Kawano K."/>
            <person name="Sawayama S."/>
            <person name="Nakagawa S."/>
        </authorList>
    </citation>
    <scope>NUCLEOTIDE SEQUENCE [LARGE SCALE GENOMIC DNA]</scope>
    <source>
        <strain evidence="1 2">NKW23</strain>
    </source>
</reference>
<dbReference type="RefSeq" id="WP_285671137.1">
    <property type="nucleotide sequence ID" value="NZ_BSYI01000010.1"/>
</dbReference>
<dbReference type="EMBL" id="BSYI01000010">
    <property type="protein sequence ID" value="GMG82356.1"/>
    <property type="molecule type" value="Genomic_DNA"/>
</dbReference>
<organism evidence="1 2">
    <name type="scientific">Paralimibaculum aggregatum</name>
    <dbReference type="NCBI Taxonomy" id="3036245"/>
    <lineage>
        <taxon>Bacteria</taxon>
        <taxon>Pseudomonadati</taxon>
        <taxon>Pseudomonadota</taxon>
        <taxon>Alphaproteobacteria</taxon>
        <taxon>Rhodobacterales</taxon>
        <taxon>Paracoccaceae</taxon>
        <taxon>Paralimibaculum</taxon>
    </lineage>
</organism>
<protein>
    <submittedName>
        <fullName evidence="1">Uncharacterized protein</fullName>
    </submittedName>
</protein>
<dbReference type="Proteomes" id="UP001239909">
    <property type="component" value="Unassembled WGS sequence"/>
</dbReference>
<name>A0ABQ6LPG1_9RHOB</name>